<feature type="chain" id="PRO_5002526278" description="Up-regulated in Daf-2 domain-containing protein" evidence="2">
    <location>
        <begin position="24"/>
        <end position="328"/>
    </location>
</feature>
<accession>A0A0F7ZTE7</accession>
<evidence type="ECO:0000313" key="5">
    <source>
        <dbReference type="Proteomes" id="UP000054481"/>
    </source>
</evidence>
<dbReference type="AlphaFoldDB" id="A0A0F7ZTE7"/>
<feature type="signal peptide" evidence="2">
    <location>
        <begin position="1"/>
        <end position="23"/>
    </location>
</feature>
<feature type="compositionally biased region" description="Acidic residues" evidence="1">
    <location>
        <begin position="301"/>
        <end position="315"/>
    </location>
</feature>
<feature type="region of interest" description="Disordered" evidence="1">
    <location>
        <begin position="261"/>
        <end position="328"/>
    </location>
</feature>
<dbReference type="Proteomes" id="UP000054481">
    <property type="component" value="Unassembled WGS sequence"/>
</dbReference>
<keyword evidence="2" id="KW-0732">Signal</keyword>
<proteinExistence type="predicted"/>
<sequence length="328" mass="36882">MRTSSILLSLLVALAEMSSVAVARPAVPLDVAQAQDPTAKLDKEPPLKAFVVLRNNSSRPLVNPNLKHKHHHHKDFDSPWDDDVIPPGQQSPKNMTVHYDDKTWGLNCNLWAMRLSIWFFLPANHCNWWRLSYFNEDRSELFFTDPLNFREWIDKLEYLAPKALEKSVGALVGLLTKYKTKNDFKALAASVAVESSMRPVTDDLFNQEPTVGFKQHTLTKDDADLVTVITVSDGGRVTFSSTSGESSTVISSLKIPLNATSEATGAKKGKNEKSEKDDDDEDDKDKDKNRDEYKSKSKDDDDKDDDDSDNEDVDQADNRGNLKSHKTE</sequence>
<feature type="domain" description="Up-regulated in Daf-2" evidence="3">
    <location>
        <begin position="48"/>
        <end position="249"/>
    </location>
</feature>
<feature type="compositionally biased region" description="Basic and acidic residues" evidence="1">
    <location>
        <begin position="285"/>
        <end position="300"/>
    </location>
</feature>
<dbReference type="Pfam" id="PF18457">
    <property type="entry name" value="PUD1_2"/>
    <property type="match status" value="1"/>
</dbReference>
<reference evidence="4 5" key="1">
    <citation type="journal article" date="2014" name="Genome Biol. Evol.">
        <title>Comparative genomics and transcriptomics analyses reveal divergent lifestyle features of nematode endoparasitic fungus Hirsutella minnesotensis.</title>
        <authorList>
            <person name="Lai Y."/>
            <person name="Liu K."/>
            <person name="Zhang X."/>
            <person name="Zhang X."/>
            <person name="Li K."/>
            <person name="Wang N."/>
            <person name="Shu C."/>
            <person name="Wu Y."/>
            <person name="Wang C."/>
            <person name="Bushley K.E."/>
            <person name="Xiang M."/>
            <person name="Liu X."/>
        </authorList>
    </citation>
    <scope>NUCLEOTIDE SEQUENCE [LARGE SCALE GENOMIC DNA]</scope>
    <source>
        <strain evidence="4 5">3608</strain>
    </source>
</reference>
<evidence type="ECO:0000256" key="1">
    <source>
        <dbReference type="SAM" id="MobiDB-lite"/>
    </source>
</evidence>
<name>A0A0F7ZTE7_9HYPO</name>
<dbReference type="Gene3D" id="2.60.40.3820">
    <property type="match status" value="1"/>
</dbReference>
<keyword evidence="5" id="KW-1185">Reference proteome</keyword>
<dbReference type="EMBL" id="KQ030539">
    <property type="protein sequence ID" value="KJZ72983.1"/>
    <property type="molecule type" value="Genomic_DNA"/>
</dbReference>
<dbReference type="InterPro" id="IPR041157">
    <property type="entry name" value="PUD1/2"/>
</dbReference>
<evidence type="ECO:0000313" key="4">
    <source>
        <dbReference type="EMBL" id="KJZ72983.1"/>
    </source>
</evidence>
<organism evidence="4 5">
    <name type="scientific">Hirsutella minnesotensis 3608</name>
    <dbReference type="NCBI Taxonomy" id="1043627"/>
    <lineage>
        <taxon>Eukaryota</taxon>
        <taxon>Fungi</taxon>
        <taxon>Dikarya</taxon>
        <taxon>Ascomycota</taxon>
        <taxon>Pezizomycotina</taxon>
        <taxon>Sordariomycetes</taxon>
        <taxon>Hypocreomycetidae</taxon>
        <taxon>Hypocreales</taxon>
        <taxon>Ophiocordycipitaceae</taxon>
        <taxon>Hirsutella</taxon>
    </lineage>
</organism>
<protein>
    <recommendedName>
        <fullName evidence="3">Up-regulated in Daf-2 domain-containing protein</fullName>
    </recommendedName>
</protein>
<gene>
    <name evidence="4" type="ORF">HIM_07555</name>
</gene>
<evidence type="ECO:0000256" key="2">
    <source>
        <dbReference type="SAM" id="SignalP"/>
    </source>
</evidence>
<evidence type="ECO:0000259" key="3">
    <source>
        <dbReference type="Pfam" id="PF18457"/>
    </source>
</evidence>